<keyword evidence="4" id="KW-1185">Reference proteome</keyword>
<reference evidence="4" key="1">
    <citation type="submission" date="2016-07" db="EMBL/GenBank/DDBJ databases">
        <authorList>
            <person name="Florea S."/>
            <person name="Webb J.S."/>
            <person name="Jaromczyk J."/>
            <person name="Schardl C.L."/>
        </authorList>
    </citation>
    <scope>NUCLEOTIDE SEQUENCE [LARGE SCALE GENOMIC DNA]</scope>
    <source>
        <strain evidence="4">MIT 01-6242</strain>
    </source>
</reference>
<feature type="compositionally biased region" description="Polar residues" evidence="1">
    <location>
        <begin position="69"/>
        <end position="81"/>
    </location>
</feature>
<dbReference type="OrthoDB" id="5372757at2"/>
<dbReference type="Proteomes" id="UP000092884">
    <property type="component" value="Chromosome"/>
</dbReference>
<proteinExistence type="predicted"/>
<evidence type="ECO:0008006" key="5">
    <source>
        <dbReference type="Google" id="ProtNLM"/>
    </source>
</evidence>
<dbReference type="EMBL" id="CP016503">
    <property type="protein sequence ID" value="ANV98461.1"/>
    <property type="molecule type" value="Genomic_DNA"/>
</dbReference>
<feature type="region of interest" description="Disordered" evidence="1">
    <location>
        <begin position="54"/>
        <end position="83"/>
    </location>
</feature>
<organism evidence="3 4">
    <name type="scientific">Helicobacter enhydrae</name>
    <dbReference type="NCBI Taxonomy" id="222136"/>
    <lineage>
        <taxon>Bacteria</taxon>
        <taxon>Pseudomonadati</taxon>
        <taxon>Campylobacterota</taxon>
        <taxon>Epsilonproteobacteria</taxon>
        <taxon>Campylobacterales</taxon>
        <taxon>Helicobacteraceae</taxon>
        <taxon>Helicobacter</taxon>
    </lineage>
</organism>
<evidence type="ECO:0000313" key="4">
    <source>
        <dbReference type="Proteomes" id="UP000092884"/>
    </source>
</evidence>
<dbReference type="AlphaFoldDB" id="A0A1B1U6W6"/>
<evidence type="ECO:0000256" key="2">
    <source>
        <dbReference type="SAM" id="Phobius"/>
    </source>
</evidence>
<dbReference type="Pfam" id="PF13103">
    <property type="entry name" value="TonB_2"/>
    <property type="match status" value="1"/>
</dbReference>
<feature type="transmembrane region" description="Helical" evidence="2">
    <location>
        <begin position="6"/>
        <end position="28"/>
    </location>
</feature>
<evidence type="ECO:0000313" key="3">
    <source>
        <dbReference type="EMBL" id="ANV98461.1"/>
    </source>
</evidence>
<gene>
    <name evidence="3" type="ORF">BBW65_06470</name>
</gene>
<keyword evidence="2" id="KW-0472">Membrane</keyword>
<keyword evidence="2" id="KW-0812">Transmembrane</keyword>
<name>A0A1B1U6W6_9HELI</name>
<evidence type="ECO:0000256" key="1">
    <source>
        <dbReference type="SAM" id="MobiDB-lite"/>
    </source>
</evidence>
<sequence>MDMRLIWSGLLALIVQFSLCVLLVVAFLPKTQEKYIFNDKTQIEYFEVRIQEDKTKNPKKPKAPKSESQEQIVASAPTPSVKTAPVAGADVKKMFEKIDSPEPPVREEVVQDERPTFTANSIQTQDYTYNEQLDQQNDENKKIQSQLEEMWEKELEISPPPPQDTADGVYNEWFAEIKKRIDEKWKNNFYEPALLTAVITIDRNGKFSYKIIKYSHNQSYNAHIQSVLEGLSLESFPPYPDGQIKVITVDFRNKGSQ</sequence>
<feature type="region of interest" description="Disordered" evidence="1">
    <location>
        <begin position="102"/>
        <end position="125"/>
    </location>
</feature>
<protein>
    <recommendedName>
        <fullName evidence="5">TonB C-terminal domain-containing protein</fullName>
    </recommendedName>
</protein>
<accession>A0A1B1U6W6</accession>
<feature type="compositionally biased region" description="Basic and acidic residues" evidence="1">
    <location>
        <begin position="102"/>
        <end position="115"/>
    </location>
</feature>
<keyword evidence="2" id="KW-1133">Transmembrane helix</keyword>
<dbReference type="STRING" id="222136.BBW65_06470"/>
<dbReference type="KEGG" id="het:BBW65_06470"/>